<evidence type="ECO:0000256" key="2">
    <source>
        <dbReference type="ARBA" id="ARBA00022679"/>
    </source>
</evidence>
<proteinExistence type="predicted"/>
<feature type="domain" description="Glycosyltransferase 2-like" evidence="3">
    <location>
        <begin position="4"/>
        <end position="127"/>
    </location>
</feature>
<dbReference type="GO" id="GO:0016758">
    <property type="term" value="F:hexosyltransferase activity"/>
    <property type="evidence" value="ECO:0007669"/>
    <property type="project" value="UniProtKB-ARBA"/>
</dbReference>
<evidence type="ECO:0000313" key="4">
    <source>
        <dbReference type="EMBL" id="CEN35893.1"/>
    </source>
</evidence>
<dbReference type="AlphaFoldDB" id="A0A0B7HE88"/>
<gene>
    <name evidence="4" type="ORF">CCYN74_140041</name>
</gene>
<dbReference type="OrthoDB" id="396512at2"/>
<accession>A0A0B7HE88</accession>
<dbReference type="EC" id="2.4.1.-" evidence="4"/>
<dbReference type="EMBL" id="CDOG01000006">
    <property type="protein sequence ID" value="CEN35893.1"/>
    <property type="molecule type" value="Genomic_DNA"/>
</dbReference>
<dbReference type="InterPro" id="IPR029044">
    <property type="entry name" value="Nucleotide-diphossugar_trans"/>
</dbReference>
<dbReference type="SUPFAM" id="SSF53448">
    <property type="entry name" value="Nucleotide-diphospho-sugar transferases"/>
    <property type="match status" value="1"/>
</dbReference>
<dbReference type="RefSeq" id="WP_018278845.1">
    <property type="nucleotide sequence ID" value="NZ_CDOF01000022.1"/>
</dbReference>
<dbReference type="Pfam" id="PF00535">
    <property type="entry name" value="Glycos_transf_2"/>
    <property type="match status" value="1"/>
</dbReference>
<evidence type="ECO:0000259" key="3">
    <source>
        <dbReference type="Pfam" id="PF00535"/>
    </source>
</evidence>
<organism evidence="4 5">
    <name type="scientific">Capnocytophaga cynodegmi</name>
    <dbReference type="NCBI Taxonomy" id="28189"/>
    <lineage>
        <taxon>Bacteria</taxon>
        <taxon>Pseudomonadati</taxon>
        <taxon>Bacteroidota</taxon>
        <taxon>Flavobacteriia</taxon>
        <taxon>Flavobacteriales</taxon>
        <taxon>Flavobacteriaceae</taxon>
        <taxon>Capnocytophaga</taxon>
    </lineage>
</organism>
<dbReference type="Gene3D" id="3.90.550.10">
    <property type="entry name" value="Spore Coat Polysaccharide Biosynthesis Protein SpsA, Chain A"/>
    <property type="match status" value="1"/>
</dbReference>
<dbReference type="CDD" id="cd00761">
    <property type="entry name" value="Glyco_tranf_GTA_type"/>
    <property type="match status" value="1"/>
</dbReference>
<name>A0A0B7HE88_9FLAO</name>
<keyword evidence="2 4" id="KW-0808">Transferase</keyword>
<dbReference type="PANTHER" id="PTHR22916:SF51">
    <property type="entry name" value="GLYCOSYLTRANSFERASE EPSH-RELATED"/>
    <property type="match status" value="1"/>
</dbReference>
<evidence type="ECO:0000313" key="5">
    <source>
        <dbReference type="Proteomes" id="UP000038083"/>
    </source>
</evidence>
<sequence>MKLSIIIPIYNSERYLGGCIQSLFDQKIPQDDFEIILINDGSSDQSLSVCHKLSKKYGNIKIISQINKGQSAARNVGFRKAKGKYIFFMDSDDHLKSGYLNHFLKVIEAKKLDFLGFGNYKTSKMYRFSDDFRNLEITIEGDGHNIIANYQYYNGSSWYLFERELAEEIQFEEGRTCEDVIFTTLLLLKVKNGCIYSNKIYGYYANSESTLKSKKQEQLCKVTNDMFYVALRFSEIIEQTDFKENMKVFNRLKSRQESYTYFAIVRFLRSKRKYSELEKFLSDLKECRYQAYPITNFKGYNRRDKLLIKCFNNKFFLQTFIKFNRLLNIFK</sequence>
<keyword evidence="1 4" id="KW-0328">Glycosyltransferase</keyword>
<dbReference type="PANTHER" id="PTHR22916">
    <property type="entry name" value="GLYCOSYLTRANSFERASE"/>
    <property type="match status" value="1"/>
</dbReference>
<evidence type="ECO:0000256" key="1">
    <source>
        <dbReference type="ARBA" id="ARBA00022676"/>
    </source>
</evidence>
<protein>
    <submittedName>
        <fullName evidence="4">Putative Beta-(1,4)-galactosyltransferase, Family GT2</fullName>
        <ecNumber evidence="4">2.4.1.-</ecNumber>
    </submittedName>
</protein>
<reference evidence="4 5" key="1">
    <citation type="submission" date="2015-01" db="EMBL/GenBank/DDBJ databases">
        <authorList>
            <person name="MANFREDI Pablo"/>
        </authorList>
    </citation>
    <scope>NUCLEOTIDE SEQUENCE [LARGE SCALE GENOMIC DNA]</scope>
    <source>
        <strain evidence="4 5">Ccy74</strain>
    </source>
</reference>
<dbReference type="InterPro" id="IPR001173">
    <property type="entry name" value="Glyco_trans_2-like"/>
</dbReference>
<dbReference type="Proteomes" id="UP000038083">
    <property type="component" value="Unassembled WGS sequence"/>
</dbReference>